<organism evidence="2 3">
    <name type="scientific">Trypanosoma equiperdum</name>
    <dbReference type="NCBI Taxonomy" id="5694"/>
    <lineage>
        <taxon>Eukaryota</taxon>
        <taxon>Discoba</taxon>
        <taxon>Euglenozoa</taxon>
        <taxon>Kinetoplastea</taxon>
        <taxon>Metakinetoplastina</taxon>
        <taxon>Trypanosomatida</taxon>
        <taxon>Trypanosomatidae</taxon>
        <taxon>Trypanosoma</taxon>
    </lineage>
</organism>
<dbReference type="Proteomes" id="UP000195570">
    <property type="component" value="Unassembled WGS sequence"/>
</dbReference>
<proteinExistence type="predicted"/>
<dbReference type="VEuPathDB" id="TriTrypDB:TEOVI_000352800"/>
<keyword evidence="1" id="KW-0812">Transmembrane</keyword>
<accession>A0A1G4IHL7</accession>
<keyword evidence="1" id="KW-1133">Transmembrane helix</keyword>
<evidence type="ECO:0000313" key="3">
    <source>
        <dbReference type="Proteomes" id="UP000195570"/>
    </source>
</evidence>
<sequence length="402" mass="44053">MVVNEAPWLTRWIEALLVVAVFLICCTADMLKCNNGFTYKCSDNGYRTCRREPQSSFCDDLVLPTTVMRELRRCSCEDRKFAELLLHVVEVGAPIAAGGSGGENIERIPLAPLLSNALRGSIGDKIVGNRSSGIFRVPVLEALRKEIGLTVDNSTPCLNSESTFKVFHSHDSVLVPGSVNLLEEVKAAIPFDDGGKSMPGIRSALEELLKRRQQPNEPGASSCMFAHLIFIVVGTPGRGGVWSNNESDTRHAALQLMEVQAHIRRTISRFLRGKRRYTGMLGTVWYVGVPVGFPVHNNSATDGRAAENGRTRSCDVGDGLPHCTMNCTAHTRRLTLYKSVNGELERMVGSHGRRLSARTIILPYNDYFSTIGNLPGESQWVDCFTLSSGGVAEMARLLVEGL</sequence>
<comment type="caution">
    <text evidence="2">The sequence shown here is derived from an EMBL/GenBank/DDBJ whole genome shotgun (WGS) entry which is preliminary data.</text>
</comment>
<evidence type="ECO:0000313" key="2">
    <source>
        <dbReference type="EMBL" id="SCU71946.1"/>
    </source>
</evidence>
<keyword evidence="1" id="KW-0472">Membrane</keyword>
<name>A0A1G4IHL7_TRYEQ</name>
<dbReference type="AlphaFoldDB" id="A0A1G4IHL7"/>
<keyword evidence="3" id="KW-1185">Reference proteome</keyword>
<evidence type="ECO:0000256" key="1">
    <source>
        <dbReference type="SAM" id="Phobius"/>
    </source>
</evidence>
<feature type="transmembrane region" description="Helical" evidence="1">
    <location>
        <begin position="12"/>
        <end position="31"/>
    </location>
</feature>
<dbReference type="GeneID" id="92377468"/>
<protein>
    <submittedName>
        <fullName evidence="2">Uncharacterized protein</fullName>
    </submittedName>
</protein>
<dbReference type="RefSeq" id="XP_067082520.1">
    <property type="nucleotide sequence ID" value="XM_067226419.1"/>
</dbReference>
<gene>
    <name evidence="2" type="ORF">TEOVI_000352800</name>
</gene>
<reference evidence="2" key="1">
    <citation type="submission" date="2016-09" db="EMBL/GenBank/DDBJ databases">
        <authorList>
            <person name="Hebert L."/>
            <person name="Moumen B."/>
        </authorList>
    </citation>
    <scope>NUCLEOTIDE SEQUENCE [LARGE SCALE GENOMIC DNA]</scope>
    <source>
        <strain evidence="2">OVI</strain>
    </source>
</reference>
<dbReference type="EMBL" id="CZPT02001763">
    <property type="protein sequence ID" value="SCU71946.1"/>
    <property type="molecule type" value="Genomic_DNA"/>
</dbReference>